<dbReference type="GO" id="GO:0005634">
    <property type="term" value="C:nucleus"/>
    <property type="evidence" value="ECO:0007669"/>
    <property type="project" value="TreeGrafter"/>
</dbReference>
<feature type="compositionally biased region" description="Basic residues" evidence="5">
    <location>
        <begin position="147"/>
        <end position="160"/>
    </location>
</feature>
<keyword evidence="2 4" id="KW-0808">Transferase</keyword>
<comment type="caution">
    <text evidence="6">The sequence shown here is derived from an EMBL/GenBank/DDBJ whole genome shotgun (WGS) entry which is preliminary data.</text>
</comment>
<dbReference type="InterPro" id="IPR005522">
    <property type="entry name" value="IPK"/>
</dbReference>
<organism evidence="6 7">
    <name type="scientific">Leishmania enriettii</name>
    <dbReference type="NCBI Taxonomy" id="5663"/>
    <lineage>
        <taxon>Eukaryota</taxon>
        <taxon>Discoba</taxon>
        <taxon>Euglenozoa</taxon>
        <taxon>Kinetoplastea</taxon>
        <taxon>Metakinetoplastina</taxon>
        <taxon>Trypanosomatida</taxon>
        <taxon>Trypanosomatidae</taxon>
        <taxon>Leishmaniinae</taxon>
        <taxon>Leishmania</taxon>
    </lineage>
</organism>
<feature type="compositionally biased region" description="Polar residues" evidence="5">
    <location>
        <begin position="125"/>
        <end position="135"/>
    </location>
</feature>
<comment type="similarity">
    <text evidence="1 4">Belongs to the inositol phosphokinase (IPK) family.</text>
</comment>
<feature type="compositionally biased region" description="Low complexity" evidence="5">
    <location>
        <begin position="899"/>
        <end position="914"/>
    </location>
</feature>
<feature type="region of interest" description="Disordered" evidence="5">
    <location>
        <begin position="501"/>
        <end position="522"/>
    </location>
</feature>
<evidence type="ECO:0000313" key="7">
    <source>
        <dbReference type="Proteomes" id="UP000674179"/>
    </source>
</evidence>
<feature type="region of interest" description="Disordered" evidence="5">
    <location>
        <begin position="112"/>
        <end position="170"/>
    </location>
</feature>
<feature type="compositionally biased region" description="Basic and acidic residues" evidence="5">
    <location>
        <begin position="775"/>
        <end position="784"/>
    </location>
</feature>
<dbReference type="EC" id="2.7.-.-" evidence="4"/>
<feature type="compositionally biased region" description="Polar residues" evidence="5">
    <location>
        <begin position="317"/>
        <end position="338"/>
    </location>
</feature>
<evidence type="ECO:0000256" key="2">
    <source>
        <dbReference type="ARBA" id="ARBA00022679"/>
    </source>
</evidence>
<feature type="compositionally biased region" description="Polar residues" evidence="5">
    <location>
        <begin position="26"/>
        <end position="42"/>
    </location>
</feature>
<dbReference type="SUPFAM" id="SSF56104">
    <property type="entry name" value="SAICAR synthase-like"/>
    <property type="match status" value="1"/>
</dbReference>
<keyword evidence="7" id="KW-1185">Reference proteome</keyword>
<feature type="region of interest" description="Disordered" evidence="5">
    <location>
        <begin position="317"/>
        <end position="391"/>
    </location>
</feature>
<feature type="region of interest" description="Disordered" evidence="5">
    <location>
        <begin position="657"/>
        <end position="684"/>
    </location>
</feature>
<dbReference type="GO" id="GO:0000828">
    <property type="term" value="F:inositol hexakisphosphate kinase activity"/>
    <property type="evidence" value="ECO:0007669"/>
    <property type="project" value="TreeGrafter"/>
</dbReference>
<protein>
    <recommendedName>
        <fullName evidence="4">Kinase</fullName>
        <ecNumber evidence="4">2.7.-.-</ecNumber>
    </recommendedName>
</protein>
<proteinExistence type="inferred from homology"/>
<dbReference type="RefSeq" id="XP_067694508.1">
    <property type="nucleotide sequence ID" value="XM_067836431.1"/>
</dbReference>
<dbReference type="GeneID" id="94171941"/>
<sequence>MHNSLSRSTFDAVVEHLSAEEKLSSRHVSPNASLNHRPQQPSLRAMSGQALDAAVEAVAPCHRTQCNPTTPQRVESPQQLMPVLRNVNSAPAGALKLRDSCDELDGYCSSYEGSLPDSSVGSSSELTSRPRSPTNLAAALHGDDHHKPHHHHRRHQRYRGRGSPIRSAARDEERQRLVAMSFDESAAMVKGVEGPLAPSTDSATTTAALPVKPAKAVSAIGGVARESPFKGIRTPYPKPITATTSTKTSVAMISAALSVANCSAEATKRVNRNSPHSIPLSGVGSTSDAMLLTMQAPLLTQGEGEAKATTGLLRFSTPSHLSQSSRNPSDTAEASTDGASGDECCVEPPSTAMPRPQQRSSPASISSAASDAVSITNGSNHGSSSGAVGMGSAVRATSRGSTATPLLVKRAHAACVAVDLRKSSSANADNGPGACTAAAFDTLQGVAKGLSAEPKSDQKQVISAANTVTPGTAGIADVTTVTSRNATVLLHDAQPMPLAKDVQAPTSSPNCVDPSSSSSVGGHHLSVTEGSAFLKQSGSRREEAFYNMIRPYQEALVREAVRQAPHTVSHWNRYHGSTPCAGSQGGAVSSSPSKAAYQSHLRTTTGCRSSDDDGNGVVADPDDVAAICEARWEAYQQYEAEDMSSLSILASEQLTERGARCQSQRGGRGSDDVSLLHGDSPSPTVPHRVDKDLVALAARLWWTVRFRHFYRTSVPAYEVQRQAAEAAGLSPQSPSVCPPATSASDSGGGAIINSWCSTPVPQQPISLSASPPSQEPHHARRDPADAVPLPKVPVSPSMIERGEAAHTGGAATSGAPMALIPSVSGTATPCMSSSFAAPLLDGLAGSPSAAERQYAVQKHRALQLLAAFVPRYHGTRRLFVRDVLRCEIKGRAAAAPTAQPSEGQQPQPQGERQQIVVDADNDDDDNNRRGDQKICRMIMLEYVCYRFRRPCVMDVKMGSRQYGLHPSAEKKRSKEQKAKLSTSARYGIRLSGYRRWNAEEGQYHFRSKLQCRCLSLNEVKSEVSAFLLHSREMERVFRRQLQRLRVAFSQQTVFRFYTSSLLFVYDAEDPLKTARVTMVDFAYTYESKELQQGGDPDADFDYDVGYLKAIDTLLSLLA</sequence>
<feature type="compositionally biased region" description="Low complexity" evidence="5">
    <location>
        <begin position="507"/>
        <end position="522"/>
    </location>
</feature>
<reference evidence="6 7" key="1">
    <citation type="submission" date="2021-02" db="EMBL/GenBank/DDBJ databases">
        <title>Leishmania (Mundinia) enrietti genome sequencing and assembly.</title>
        <authorList>
            <person name="Almutairi H."/>
            <person name="Gatherer D."/>
        </authorList>
    </citation>
    <scope>NUCLEOTIDE SEQUENCE [LARGE SCALE GENOMIC DNA]</scope>
    <source>
        <strain evidence="6">CUR178</strain>
    </source>
</reference>
<feature type="compositionally biased region" description="Low complexity" evidence="5">
    <location>
        <begin position="114"/>
        <end position="124"/>
    </location>
</feature>
<dbReference type="AlphaFoldDB" id="A0A836HKR8"/>
<dbReference type="Pfam" id="PF03770">
    <property type="entry name" value="IPK"/>
    <property type="match status" value="1"/>
</dbReference>
<dbReference type="GO" id="GO:0005737">
    <property type="term" value="C:cytoplasm"/>
    <property type="evidence" value="ECO:0007669"/>
    <property type="project" value="TreeGrafter"/>
</dbReference>
<feature type="region of interest" description="Disordered" evidence="5">
    <location>
        <begin position="762"/>
        <end position="794"/>
    </location>
</feature>
<evidence type="ECO:0000256" key="5">
    <source>
        <dbReference type="SAM" id="MobiDB-lite"/>
    </source>
</evidence>
<dbReference type="Gene3D" id="3.30.470.160">
    <property type="entry name" value="Inositol polyphosphate kinase"/>
    <property type="match status" value="1"/>
</dbReference>
<dbReference type="KEGG" id="lenr:94171941"/>
<dbReference type="PANTHER" id="PTHR12400">
    <property type="entry name" value="INOSITOL POLYPHOSPHATE KINASE"/>
    <property type="match status" value="1"/>
</dbReference>
<accession>A0A836HKR8</accession>
<evidence type="ECO:0000256" key="4">
    <source>
        <dbReference type="RuleBase" id="RU363090"/>
    </source>
</evidence>
<dbReference type="OrthoDB" id="2573163at2759"/>
<dbReference type="EMBL" id="JAFHKP010000014">
    <property type="protein sequence ID" value="KAG5483153.1"/>
    <property type="molecule type" value="Genomic_DNA"/>
</dbReference>
<feature type="region of interest" description="Disordered" evidence="5">
    <location>
        <begin position="892"/>
        <end position="930"/>
    </location>
</feature>
<feature type="compositionally biased region" description="Low complexity" evidence="5">
    <location>
        <begin position="382"/>
        <end position="391"/>
    </location>
</feature>
<keyword evidence="3 4" id="KW-0418">Kinase</keyword>
<evidence type="ECO:0000313" key="6">
    <source>
        <dbReference type="EMBL" id="KAG5483153.1"/>
    </source>
</evidence>
<feature type="compositionally biased region" description="Polar residues" evidence="5">
    <location>
        <begin position="762"/>
        <end position="772"/>
    </location>
</feature>
<dbReference type="GO" id="GO:0046854">
    <property type="term" value="P:phosphatidylinositol phosphate biosynthetic process"/>
    <property type="evidence" value="ECO:0007669"/>
    <property type="project" value="TreeGrafter"/>
</dbReference>
<evidence type="ECO:0000256" key="1">
    <source>
        <dbReference type="ARBA" id="ARBA00007374"/>
    </source>
</evidence>
<gene>
    <name evidence="6" type="ORF">CUR178_04727</name>
</gene>
<dbReference type="PANTHER" id="PTHR12400:SF104">
    <property type="entry name" value="KINASE"/>
    <property type="match status" value="1"/>
</dbReference>
<evidence type="ECO:0000256" key="3">
    <source>
        <dbReference type="ARBA" id="ARBA00022777"/>
    </source>
</evidence>
<feature type="compositionally biased region" description="Low complexity" evidence="5">
    <location>
        <begin position="360"/>
        <end position="374"/>
    </location>
</feature>
<name>A0A836HKR8_LEIEN</name>
<feature type="region of interest" description="Disordered" evidence="5">
    <location>
        <begin position="22"/>
        <end position="46"/>
    </location>
</feature>
<dbReference type="InterPro" id="IPR038286">
    <property type="entry name" value="IPK_sf"/>
</dbReference>
<dbReference type="GO" id="GO:0032958">
    <property type="term" value="P:inositol phosphate biosynthetic process"/>
    <property type="evidence" value="ECO:0007669"/>
    <property type="project" value="InterPro"/>
</dbReference>
<dbReference type="Proteomes" id="UP000674179">
    <property type="component" value="Chromosome 14"/>
</dbReference>